<dbReference type="SUPFAM" id="SSF52540">
    <property type="entry name" value="P-loop containing nucleoside triphosphate hydrolases"/>
    <property type="match status" value="1"/>
</dbReference>
<dbReference type="InterPro" id="IPR027417">
    <property type="entry name" value="P-loop_NTPase"/>
</dbReference>
<protein>
    <recommendedName>
        <fullName evidence="4">Helicase/UvrB N-terminal domain-containing protein</fullName>
    </recommendedName>
</protein>
<feature type="region of interest" description="Disordered" evidence="2">
    <location>
        <begin position="651"/>
        <end position="670"/>
    </location>
</feature>
<evidence type="ECO:0000256" key="2">
    <source>
        <dbReference type="SAM" id="MobiDB-lite"/>
    </source>
</evidence>
<dbReference type="EMBL" id="MN740217">
    <property type="protein sequence ID" value="QHT94195.1"/>
    <property type="molecule type" value="Genomic_DNA"/>
</dbReference>
<accession>A0A6C0INY0</accession>
<feature type="compositionally biased region" description="Basic and acidic residues" evidence="2">
    <location>
        <begin position="661"/>
        <end position="670"/>
    </location>
</feature>
<organism evidence="3">
    <name type="scientific">viral metagenome</name>
    <dbReference type="NCBI Taxonomy" id="1070528"/>
    <lineage>
        <taxon>unclassified sequences</taxon>
        <taxon>metagenomes</taxon>
        <taxon>organismal metagenomes</taxon>
    </lineage>
</organism>
<evidence type="ECO:0000256" key="1">
    <source>
        <dbReference type="SAM" id="Coils"/>
    </source>
</evidence>
<sequence>MDFSQNKLSKHEWESLEKPVLESEKTILKLIIDGFANPSICKNDNSSLFQFLKTEKSEEIEYHLYKQYFFDIIKKYIEKYTEKNNKELRELLTETLHQGKELKSIRSGDTIRLQNLQTTIDSNREKIFEFFLIELGCSVLKMIHKNNKKYIFYYYTLKHLLQNKIDNINKYVLKFCDSVLSHLQNTIHIEEIVYHAYELIENNTHLLNYEDKQLFTHQKQLFQLFQQNENKEPRLVLYTAPTGTGKTLTPLGLSQKYRVIFVCVARHIGLALAKSAISTNKKIAFGFGCQTASDIRLHYFAAKDFKKDYRSGGIFKVNNSIGDNVEIMICDVQSYLTCMHYMLSFNRSDNIITFWDEPTITLDYESHELHSVINKNWKENLIPNMILSCATLPEKEELISVEQDFKNKFIDHPSQAQMYCISSYDCKKSISVLDKDGYNALPHYLFTEYNDLVDCVNYIDKNKTLLRYFDLQEVVDFIEFVNENEYYTDASYEVDEYFEDNILKVTMNNLKIYYLRLLKNVGETNYQKLHTYFMTQRKKKFDSENIQLRRTKSLDNPSPAGGKLRRLSTYSGEVTTNKNHKSTGISLTTSDAYTLTDGPTIFLADDVEKIGNFYIQNTNIPVEIFKKMLVKITKNNDLVSEIDKLEKLPCFQDKNNQNDDDGGKKKDTKEFKLSNEAQEMQRKIDKLRKQIMSVSMDAKFIPNSVTHQHLWTPTGEVYENAYISSIGEEMTKKIMALPVENYCKVLLLLGIGLFSTHNNKDYVEVIKQLAEDQRLFIIIASSDYIYGTNYQFCHGFLGKDLQNLTQQKIVQAMGRIGRNNIQQQYTIRFRENAMIRKVFTKQSINVEATNLQKLFSSD</sequence>
<dbReference type="AlphaFoldDB" id="A0A6C0INY0"/>
<evidence type="ECO:0008006" key="4">
    <source>
        <dbReference type="Google" id="ProtNLM"/>
    </source>
</evidence>
<evidence type="ECO:0000313" key="3">
    <source>
        <dbReference type="EMBL" id="QHT94195.1"/>
    </source>
</evidence>
<feature type="coiled-coil region" evidence="1">
    <location>
        <begin position="670"/>
        <end position="697"/>
    </location>
</feature>
<name>A0A6C0INY0_9ZZZZ</name>
<proteinExistence type="predicted"/>
<keyword evidence="1" id="KW-0175">Coiled coil</keyword>
<reference evidence="3" key="1">
    <citation type="journal article" date="2020" name="Nature">
        <title>Giant virus diversity and host interactions through global metagenomics.</title>
        <authorList>
            <person name="Schulz F."/>
            <person name="Roux S."/>
            <person name="Paez-Espino D."/>
            <person name="Jungbluth S."/>
            <person name="Walsh D.A."/>
            <person name="Denef V.J."/>
            <person name="McMahon K.D."/>
            <person name="Konstantinidis K.T."/>
            <person name="Eloe-Fadrosh E.A."/>
            <person name="Kyrpides N.C."/>
            <person name="Woyke T."/>
        </authorList>
    </citation>
    <scope>NUCLEOTIDE SEQUENCE</scope>
    <source>
        <strain evidence="3">GVMAG-M-3300024258-28</strain>
    </source>
</reference>